<feature type="region of interest" description="Disordered" evidence="1">
    <location>
        <begin position="49"/>
        <end position="89"/>
    </location>
</feature>
<evidence type="ECO:0000313" key="3">
    <source>
        <dbReference type="Proteomes" id="UP001500840"/>
    </source>
</evidence>
<sequence>MAKKKSSGVNRAKAIRDYYKAHPNAKPLQVSAELKKQGIEVTAQYVSTIRSNSKRQQGEVGKPGRPSGKKAGGEAAAKPAKTTNHRKQKVSLPLLVRLKHLTREFGGIAETRAALDALEAIKD</sequence>
<evidence type="ECO:0000256" key="1">
    <source>
        <dbReference type="SAM" id="MobiDB-lite"/>
    </source>
</evidence>
<comment type="caution">
    <text evidence="2">The sequence shown here is derived from an EMBL/GenBank/DDBJ whole genome shotgun (WGS) entry which is preliminary data.</text>
</comment>
<dbReference type="EMBL" id="BAABGA010000058">
    <property type="protein sequence ID" value="GAA4461990.1"/>
    <property type="molecule type" value="Genomic_DNA"/>
</dbReference>
<keyword evidence="3" id="KW-1185">Reference proteome</keyword>
<evidence type="ECO:0000313" key="2">
    <source>
        <dbReference type="EMBL" id="GAA4461990.1"/>
    </source>
</evidence>
<protein>
    <submittedName>
        <fullName evidence="2">Uncharacterized protein</fullName>
    </submittedName>
</protein>
<proteinExistence type="predicted"/>
<reference evidence="3" key="1">
    <citation type="journal article" date="2019" name="Int. J. Syst. Evol. Microbiol.">
        <title>The Global Catalogue of Microorganisms (GCM) 10K type strain sequencing project: providing services to taxonomists for standard genome sequencing and annotation.</title>
        <authorList>
            <consortium name="The Broad Institute Genomics Platform"/>
            <consortium name="The Broad Institute Genome Sequencing Center for Infectious Disease"/>
            <person name="Wu L."/>
            <person name="Ma J."/>
        </authorList>
    </citation>
    <scope>NUCLEOTIDE SEQUENCE [LARGE SCALE GENOMIC DNA]</scope>
    <source>
        <strain evidence="3">JCM 17759</strain>
    </source>
</reference>
<dbReference type="Proteomes" id="UP001500840">
    <property type="component" value="Unassembled WGS sequence"/>
</dbReference>
<dbReference type="RefSeq" id="WP_345325746.1">
    <property type="nucleotide sequence ID" value="NZ_BAABGA010000058.1"/>
</dbReference>
<organism evidence="2 3">
    <name type="scientific">Novipirellula rosea</name>
    <dbReference type="NCBI Taxonomy" id="1031540"/>
    <lineage>
        <taxon>Bacteria</taxon>
        <taxon>Pseudomonadati</taxon>
        <taxon>Planctomycetota</taxon>
        <taxon>Planctomycetia</taxon>
        <taxon>Pirellulales</taxon>
        <taxon>Pirellulaceae</taxon>
        <taxon>Novipirellula</taxon>
    </lineage>
</organism>
<accession>A0ABP8N649</accession>
<name>A0ABP8N649_9BACT</name>
<gene>
    <name evidence="2" type="ORF">GCM10023156_45310</name>
</gene>